<dbReference type="InterPro" id="IPR000037">
    <property type="entry name" value="SsrA-bd_prot"/>
</dbReference>
<dbReference type="InterPro" id="IPR023620">
    <property type="entry name" value="SmpB"/>
</dbReference>
<dbReference type="EMBL" id="LNQE01000561">
    <property type="protein sequence ID" value="KUG25981.1"/>
    <property type="molecule type" value="Genomic_DNA"/>
</dbReference>
<dbReference type="AlphaFoldDB" id="A0A0W8FYP0"/>
<accession>A0A0W8FYP0</accession>
<dbReference type="GO" id="GO:0003723">
    <property type="term" value="F:RNA binding"/>
    <property type="evidence" value="ECO:0007669"/>
    <property type="project" value="UniProtKB-KW"/>
</dbReference>
<dbReference type="PANTHER" id="PTHR30308:SF2">
    <property type="entry name" value="SSRA-BINDING PROTEIN"/>
    <property type="match status" value="1"/>
</dbReference>
<dbReference type="GO" id="GO:0070930">
    <property type="term" value="P:trans-translation-dependent protein tagging"/>
    <property type="evidence" value="ECO:0007669"/>
    <property type="project" value="TreeGrafter"/>
</dbReference>
<evidence type="ECO:0000256" key="1">
    <source>
        <dbReference type="ARBA" id="ARBA00022490"/>
    </source>
</evidence>
<evidence type="ECO:0000256" key="2">
    <source>
        <dbReference type="ARBA" id="ARBA00022884"/>
    </source>
</evidence>
<dbReference type="GO" id="GO:0005829">
    <property type="term" value="C:cytosol"/>
    <property type="evidence" value="ECO:0007669"/>
    <property type="project" value="TreeGrafter"/>
</dbReference>
<dbReference type="PANTHER" id="PTHR30308">
    <property type="entry name" value="TMRNA-BINDING COMPONENT OF TRANS-TRANSLATION TAGGING COMPLEX"/>
    <property type="match status" value="1"/>
</dbReference>
<gene>
    <name evidence="3" type="ORF">ASZ90_004184</name>
</gene>
<keyword evidence="2" id="KW-0694">RNA-binding</keyword>
<evidence type="ECO:0000313" key="3">
    <source>
        <dbReference type="EMBL" id="KUG25981.1"/>
    </source>
</evidence>
<reference evidence="3" key="1">
    <citation type="journal article" date="2015" name="Proc. Natl. Acad. Sci. U.S.A.">
        <title>Networks of energetic and metabolic interactions define dynamics in microbial communities.</title>
        <authorList>
            <person name="Embree M."/>
            <person name="Liu J.K."/>
            <person name="Al-Bassam M.M."/>
            <person name="Zengler K."/>
        </authorList>
    </citation>
    <scope>NUCLEOTIDE SEQUENCE</scope>
</reference>
<dbReference type="Pfam" id="PF01668">
    <property type="entry name" value="SmpB"/>
    <property type="match status" value="1"/>
</dbReference>
<dbReference type="NCBIfam" id="TIGR00086">
    <property type="entry name" value="smpB"/>
    <property type="match status" value="1"/>
</dbReference>
<keyword evidence="1" id="KW-0963">Cytoplasm</keyword>
<dbReference type="CDD" id="cd09294">
    <property type="entry name" value="SmpB"/>
    <property type="match status" value="1"/>
</dbReference>
<sequence length="152" mass="17476">MPEQPTEKNIVVNRKARHEFTILQTFEAGIVLQGTEVKSLRQGKINLADSYAQVVNGEVWLVNSHINVYDHGNINNHDPLRKRKLLVNKSEIRRLIKATQEKGNTLVPLRFYFKGGIVKVEIAIAKGKKVYDKREDIAKKDAARELERKVKY</sequence>
<proteinExistence type="inferred from homology"/>
<comment type="caution">
    <text evidence="3">The sequence shown here is derived from an EMBL/GenBank/DDBJ whole genome shotgun (WGS) entry which is preliminary data.</text>
</comment>
<dbReference type="NCBIfam" id="NF003843">
    <property type="entry name" value="PRK05422.1"/>
    <property type="match status" value="1"/>
</dbReference>
<dbReference type="Gene3D" id="2.40.280.10">
    <property type="match status" value="1"/>
</dbReference>
<name>A0A0W8FYP0_9ZZZZ</name>
<dbReference type="InterPro" id="IPR020081">
    <property type="entry name" value="SsrA-bd_prot_CS"/>
</dbReference>
<organism evidence="3">
    <name type="scientific">hydrocarbon metagenome</name>
    <dbReference type="NCBI Taxonomy" id="938273"/>
    <lineage>
        <taxon>unclassified sequences</taxon>
        <taxon>metagenomes</taxon>
        <taxon>ecological metagenomes</taxon>
    </lineage>
</organism>
<protein>
    <submittedName>
        <fullName evidence="3">Tmrna-binding protein smpb</fullName>
    </submittedName>
</protein>
<dbReference type="SUPFAM" id="SSF74982">
    <property type="entry name" value="Small protein B (SmpB)"/>
    <property type="match status" value="1"/>
</dbReference>
<dbReference type="HAMAP" id="MF_00023">
    <property type="entry name" value="SmpB"/>
    <property type="match status" value="1"/>
</dbReference>
<dbReference type="PROSITE" id="PS01317">
    <property type="entry name" value="SSRP"/>
    <property type="match status" value="1"/>
</dbReference>